<evidence type="ECO:0000259" key="2">
    <source>
        <dbReference type="Pfam" id="PF12158"/>
    </source>
</evidence>
<organism evidence="3 4">
    <name type="scientific">Trypanosoma cruzi Dm28c</name>
    <dbReference type="NCBI Taxonomy" id="1416333"/>
    <lineage>
        <taxon>Eukaryota</taxon>
        <taxon>Discoba</taxon>
        <taxon>Euglenozoa</taxon>
        <taxon>Kinetoplastea</taxon>
        <taxon>Metakinetoplastina</taxon>
        <taxon>Trypanosomatida</taxon>
        <taxon>Trypanosomatidae</taxon>
        <taxon>Trypanosoma</taxon>
        <taxon>Schizotrypanum</taxon>
    </lineage>
</organism>
<dbReference type="AlphaFoldDB" id="V5B9Z4"/>
<gene>
    <name evidence="3" type="ORF">TCDM_01181</name>
</gene>
<evidence type="ECO:0000313" key="4">
    <source>
        <dbReference type="Proteomes" id="UP000017861"/>
    </source>
</evidence>
<dbReference type="EMBL" id="AYLP01000007">
    <property type="protein sequence ID" value="ESS70065.1"/>
    <property type="molecule type" value="Genomic_DNA"/>
</dbReference>
<sequence>MHAYMRIYIYIYIFFSILLFFHLFFCITNGSVCIYTVPCSKFESEPLLDGDKRVFLKEKENRVIVRVEGEGILGGMPWYLSTFRVSFCAIYSYLAYLQVRWIAEAEERYRRSLTWKPAVATIFDHNIVMKRGGSSYVQYHFVVGGKEYVGDRFRSGGIHKEEMVSNPALLGAGTQLVVYHNPADPNESAIKLQTDRGAESVFLLGIAVSLLVSYRSVRCETILPNMFYTFLGVNRRLGGITGLKEARTHSKQKMRYGKETGAI</sequence>
<dbReference type="Proteomes" id="UP000017861">
    <property type="component" value="Unassembled WGS sequence"/>
</dbReference>
<evidence type="ECO:0000256" key="1">
    <source>
        <dbReference type="SAM" id="Phobius"/>
    </source>
</evidence>
<comment type="caution">
    <text evidence="3">The sequence shown here is derived from an EMBL/GenBank/DDBJ whole genome shotgun (WGS) entry which is preliminary data.</text>
</comment>
<evidence type="ECO:0000313" key="3">
    <source>
        <dbReference type="EMBL" id="ESS70065.1"/>
    </source>
</evidence>
<accession>V5B9Z4</accession>
<feature type="transmembrane region" description="Helical" evidence="1">
    <location>
        <begin position="7"/>
        <end position="25"/>
    </location>
</feature>
<keyword evidence="1" id="KW-1133">Transmembrane helix</keyword>
<dbReference type="VEuPathDB" id="TriTrypDB:TCDM_01181"/>
<dbReference type="OrthoDB" id="268624at2759"/>
<feature type="domain" description="DUF3592" evidence="2">
    <location>
        <begin position="131"/>
        <end position="191"/>
    </location>
</feature>
<name>V5B9Z4_TRYCR</name>
<dbReference type="InterPro" id="IPR021994">
    <property type="entry name" value="DUF3592"/>
</dbReference>
<dbReference type="Pfam" id="PF12158">
    <property type="entry name" value="DUF3592"/>
    <property type="match status" value="1"/>
</dbReference>
<protein>
    <recommendedName>
        <fullName evidence="2">DUF3592 domain-containing protein</fullName>
    </recommendedName>
</protein>
<reference evidence="3 4" key="1">
    <citation type="journal article" date="2014" name="Genome Announc.">
        <title>Trypanosoma cruzi Clone Dm28c Draft Genome Sequence.</title>
        <authorList>
            <person name="Grisard E.C."/>
            <person name="Teixeira S.M."/>
            <person name="de Almeida L.G."/>
            <person name="Stoco P.H."/>
            <person name="Gerber A.L."/>
            <person name="Talavera-Lopez C."/>
            <person name="Lima O.C."/>
            <person name="Andersson B."/>
            <person name="de Vasconcelos A.T."/>
        </authorList>
    </citation>
    <scope>NUCLEOTIDE SEQUENCE [LARGE SCALE GENOMIC DNA]</scope>
    <source>
        <strain evidence="3 4">Dm28c</strain>
    </source>
</reference>
<keyword evidence="1" id="KW-0812">Transmembrane</keyword>
<proteinExistence type="predicted"/>
<keyword evidence="1" id="KW-0472">Membrane</keyword>